<reference evidence="2 3" key="1">
    <citation type="submission" date="2024-01" db="EMBL/GenBank/DDBJ databases">
        <authorList>
            <person name="Allen C."/>
            <person name="Tagirdzhanova G."/>
        </authorList>
    </citation>
    <scope>NUCLEOTIDE SEQUENCE [LARGE SCALE GENOMIC DNA]</scope>
</reference>
<keyword evidence="3" id="KW-1185">Reference proteome</keyword>
<evidence type="ECO:0008006" key="4">
    <source>
        <dbReference type="Google" id="ProtNLM"/>
    </source>
</evidence>
<dbReference type="PROSITE" id="PS51257">
    <property type="entry name" value="PROKAR_LIPOPROTEIN"/>
    <property type="match status" value="1"/>
</dbReference>
<feature type="chain" id="PRO_5046766305" description="CBM-cenC domain-containing protein" evidence="1">
    <location>
        <begin position="22"/>
        <end position="189"/>
    </location>
</feature>
<protein>
    <recommendedName>
        <fullName evidence="4">CBM-cenC domain-containing protein</fullName>
    </recommendedName>
</protein>
<organism evidence="2 3">
    <name type="scientific">Sporothrix eucalyptigena</name>
    <dbReference type="NCBI Taxonomy" id="1812306"/>
    <lineage>
        <taxon>Eukaryota</taxon>
        <taxon>Fungi</taxon>
        <taxon>Dikarya</taxon>
        <taxon>Ascomycota</taxon>
        <taxon>Pezizomycotina</taxon>
        <taxon>Sordariomycetes</taxon>
        <taxon>Sordariomycetidae</taxon>
        <taxon>Ophiostomatales</taxon>
        <taxon>Ophiostomataceae</taxon>
        <taxon>Sporothrix</taxon>
    </lineage>
</organism>
<accession>A0ABP0CZI2</accession>
<name>A0ABP0CZI2_9PEZI</name>
<evidence type="ECO:0000256" key="1">
    <source>
        <dbReference type="SAM" id="SignalP"/>
    </source>
</evidence>
<proteinExistence type="predicted"/>
<comment type="caution">
    <text evidence="2">The sequence shown here is derived from an EMBL/GenBank/DDBJ whole genome shotgun (WGS) entry which is preliminary data.</text>
</comment>
<feature type="signal peptide" evidence="1">
    <location>
        <begin position="1"/>
        <end position="21"/>
    </location>
</feature>
<keyword evidence="1" id="KW-0732">Signal</keyword>
<sequence>MKFFSLLAVPIVCAGVATASACKPKPSSSSLSSASLSASPSVVCQNIVQAPDFDPISDWHQLSGNIRPPSDNSWAQTTPCGDYDSCLQMTVDQNAMITLQTITYPYSGTYTASLQYKVINAGTGTGTLNFDLNPNDPGVSISDPSVTWLTYTTQFTANAGTSSLGINFSVNPDSPSTIQITDVQILACE</sequence>
<gene>
    <name evidence="2" type="ORF">SEUCBS140593_009927</name>
</gene>
<evidence type="ECO:0000313" key="2">
    <source>
        <dbReference type="EMBL" id="CAK7237341.1"/>
    </source>
</evidence>
<dbReference type="Gene3D" id="2.60.120.260">
    <property type="entry name" value="Galactose-binding domain-like"/>
    <property type="match status" value="1"/>
</dbReference>
<dbReference type="EMBL" id="CAWUHD010000179">
    <property type="protein sequence ID" value="CAK7237341.1"/>
    <property type="molecule type" value="Genomic_DNA"/>
</dbReference>
<dbReference type="Proteomes" id="UP001642482">
    <property type="component" value="Unassembled WGS sequence"/>
</dbReference>
<evidence type="ECO:0000313" key="3">
    <source>
        <dbReference type="Proteomes" id="UP001642482"/>
    </source>
</evidence>